<dbReference type="Pfam" id="PF00126">
    <property type="entry name" value="HTH_1"/>
    <property type="match status" value="1"/>
</dbReference>
<dbReference type="Gene3D" id="3.40.190.10">
    <property type="entry name" value="Periplasmic binding protein-like II"/>
    <property type="match status" value="2"/>
</dbReference>
<dbReference type="PANTHER" id="PTHR30346:SF29">
    <property type="entry name" value="LYSR SUBSTRATE-BINDING"/>
    <property type="match status" value="1"/>
</dbReference>
<dbReference type="CDD" id="cd08423">
    <property type="entry name" value="PBP2_LTTR_like_6"/>
    <property type="match status" value="1"/>
</dbReference>
<dbReference type="FunFam" id="1.10.10.10:FF:000001">
    <property type="entry name" value="LysR family transcriptional regulator"/>
    <property type="match status" value="1"/>
</dbReference>
<dbReference type="GO" id="GO:0003677">
    <property type="term" value="F:DNA binding"/>
    <property type="evidence" value="ECO:0007669"/>
    <property type="project" value="UniProtKB-KW"/>
</dbReference>
<dbReference type="RefSeq" id="WP_162452276.1">
    <property type="nucleotide sequence ID" value="NZ_WLZY01000008.1"/>
</dbReference>
<keyword evidence="7" id="KW-1185">Reference proteome</keyword>
<gene>
    <name evidence="6" type="ORF">F7O44_21040</name>
</gene>
<evidence type="ECO:0000313" key="7">
    <source>
        <dbReference type="Proteomes" id="UP000460435"/>
    </source>
</evidence>
<dbReference type="GO" id="GO:0003700">
    <property type="term" value="F:DNA-binding transcription factor activity"/>
    <property type="evidence" value="ECO:0007669"/>
    <property type="project" value="InterPro"/>
</dbReference>
<dbReference type="PANTHER" id="PTHR30346">
    <property type="entry name" value="TRANSCRIPTIONAL DUAL REGULATOR HCAR-RELATED"/>
    <property type="match status" value="1"/>
</dbReference>
<dbReference type="InterPro" id="IPR005119">
    <property type="entry name" value="LysR_subst-bd"/>
</dbReference>
<protein>
    <submittedName>
        <fullName evidence="6">LysR family transcriptional regulator</fullName>
    </submittedName>
</protein>
<comment type="similarity">
    <text evidence="1">Belongs to the LysR transcriptional regulatory family.</text>
</comment>
<proteinExistence type="inferred from homology"/>
<dbReference type="GO" id="GO:0032993">
    <property type="term" value="C:protein-DNA complex"/>
    <property type="evidence" value="ECO:0007669"/>
    <property type="project" value="TreeGrafter"/>
</dbReference>
<comment type="caution">
    <text evidence="6">The sequence shown here is derived from an EMBL/GenBank/DDBJ whole genome shotgun (WGS) entry which is preliminary data.</text>
</comment>
<evidence type="ECO:0000313" key="6">
    <source>
        <dbReference type="EMBL" id="NDL59560.1"/>
    </source>
</evidence>
<evidence type="ECO:0000256" key="3">
    <source>
        <dbReference type="ARBA" id="ARBA00023125"/>
    </source>
</evidence>
<dbReference type="InterPro" id="IPR036388">
    <property type="entry name" value="WH-like_DNA-bd_sf"/>
</dbReference>
<dbReference type="PROSITE" id="PS50931">
    <property type="entry name" value="HTH_LYSR"/>
    <property type="match status" value="1"/>
</dbReference>
<dbReference type="Gene3D" id="1.10.10.10">
    <property type="entry name" value="Winged helix-like DNA-binding domain superfamily/Winged helix DNA-binding domain"/>
    <property type="match status" value="1"/>
</dbReference>
<keyword evidence="4" id="KW-0804">Transcription</keyword>
<dbReference type="InterPro" id="IPR000847">
    <property type="entry name" value="LysR_HTH_N"/>
</dbReference>
<accession>A0A7K3M8N9</accession>
<dbReference type="SUPFAM" id="SSF53850">
    <property type="entry name" value="Periplasmic binding protein-like II"/>
    <property type="match status" value="1"/>
</dbReference>
<reference evidence="6 7" key="1">
    <citation type="submission" date="2019-11" db="EMBL/GenBank/DDBJ databases">
        <authorList>
            <person name="Li X.-J."/>
            <person name="Feng X.-M."/>
        </authorList>
    </citation>
    <scope>NUCLEOTIDE SEQUENCE [LARGE SCALE GENOMIC DNA]</scope>
    <source>
        <strain evidence="6 7">XMNu-373</strain>
    </source>
</reference>
<evidence type="ECO:0000256" key="4">
    <source>
        <dbReference type="ARBA" id="ARBA00023163"/>
    </source>
</evidence>
<dbReference type="Proteomes" id="UP000460435">
    <property type="component" value="Unassembled WGS sequence"/>
</dbReference>
<evidence type="ECO:0000259" key="5">
    <source>
        <dbReference type="PROSITE" id="PS50931"/>
    </source>
</evidence>
<feature type="domain" description="HTH lysR-type" evidence="5">
    <location>
        <begin position="2"/>
        <end position="59"/>
    </location>
</feature>
<name>A0A7K3M8N9_9ACTN</name>
<dbReference type="SUPFAM" id="SSF46785">
    <property type="entry name" value="Winged helix' DNA-binding domain"/>
    <property type="match status" value="1"/>
</dbReference>
<evidence type="ECO:0000256" key="2">
    <source>
        <dbReference type="ARBA" id="ARBA00023015"/>
    </source>
</evidence>
<keyword evidence="2" id="KW-0805">Transcription regulation</keyword>
<organism evidence="6 7">
    <name type="scientific">Phytoactinopolyspora mesophila</name>
    <dbReference type="NCBI Taxonomy" id="2650750"/>
    <lineage>
        <taxon>Bacteria</taxon>
        <taxon>Bacillati</taxon>
        <taxon>Actinomycetota</taxon>
        <taxon>Actinomycetes</taxon>
        <taxon>Jiangellales</taxon>
        <taxon>Jiangellaceae</taxon>
        <taxon>Phytoactinopolyspora</taxon>
    </lineage>
</organism>
<keyword evidence="3" id="KW-0238">DNA-binding</keyword>
<dbReference type="AlphaFoldDB" id="A0A7K3M8N9"/>
<dbReference type="EMBL" id="WLZY01000008">
    <property type="protein sequence ID" value="NDL59560.1"/>
    <property type="molecule type" value="Genomic_DNA"/>
</dbReference>
<dbReference type="Pfam" id="PF03466">
    <property type="entry name" value="LysR_substrate"/>
    <property type="match status" value="1"/>
</dbReference>
<evidence type="ECO:0000256" key="1">
    <source>
        <dbReference type="ARBA" id="ARBA00009437"/>
    </source>
</evidence>
<dbReference type="InterPro" id="IPR036390">
    <property type="entry name" value="WH_DNA-bd_sf"/>
</dbReference>
<sequence length="302" mass="33086">MLNLEHLRTLSALARHGSVTRAASGLHITTSAVSQQLARLERDVGQPLLAKSGRGVRLTDAGRLLAERAVDIIASVERAQSELEARRGLAVGELDVAAFPTAARGLMPDALVELGERHPQLRTRLQELEPHEIVPRVVRGDLDLAVVNDWESQRLVLPEGLSRQILLEDPTDLAMPAAHPLAQQPEVKLEDFADDEWVVWPEGEYCHEWLMLTLREAGIEPKVMHVAGEHHTQLALVAAGQGICVTPRLGRGPVPAGVRVAPVHATMQRNIFAIWRADSDRRPSIQAGLDALRVAADRATER</sequence>